<dbReference type="RefSeq" id="WP_317725022.1">
    <property type="nucleotide sequence ID" value="NZ_AP026818.1"/>
</dbReference>
<sequence length="248" mass="28901">MSQLVLKMVNDQPTVDSREVARLVNKEHKNLIRDIRGYIDILEGSNLSSQKFFIESTYINIQNKVQPCYLLTRKGCDMVANKLTGEKGVLFTAEYVTRFEEMEQVLKKSMKPLSPMDQLKLQYQVLEEHQEKLITIESKVISLENNMTIDYGQQLVLQELAKAKAIKEMGGKENYCYRDRSLRSKVFSSVWKDFKDYLAVNSYRNTAKKDFDKAKEYLKDWKAQGKLLREIEEMNSQIVLEEIACAEQ</sequence>
<feature type="domain" description="ORF6C" evidence="1">
    <location>
        <begin position="118"/>
        <end position="231"/>
    </location>
</feature>
<dbReference type="NCBIfam" id="TIGR02681">
    <property type="entry name" value="phage_pRha"/>
    <property type="match status" value="1"/>
</dbReference>
<evidence type="ECO:0000313" key="2">
    <source>
        <dbReference type="EMBL" id="BDR81063.1"/>
    </source>
</evidence>
<dbReference type="InterPro" id="IPR014054">
    <property type="entry name" value="Phage_regulatory_Rha"/>
</dbReference>
<dbReference type="Pfam" id="PF09669">
    <property type="entry name" value="Phage_pRha"/>
    <property type="match status" value="1"/>
</dbReference>
<reference evidence="2 3" key="1">
    <citation type="submission" date="2022-09" db="EMBL/GenBank/DDBJ databases">
        <title>complete genome sequences of Clostridium tetani str. KHSU-234311-028 isolated from soil.</title>
        <authorList>
            <person name="Sekizuka T."/>
            <person name="Shitada C."/>
            <person name="Takahashi M."/>
            <person name="Kuroda M."/>
        </authorList>
    </citation>
    <scope>NUCLEOTIDE SEQUENCE [LARGE SCALE GENOMIC DNA]</scope>
    <source>
        <strain evidence="2 3">KHSU-234311-028</strain>
    </source>
</reference>
<dbReference type="AlphaFoldDB" id="A0ABC8ECZ7"/>
<gene>
    <name evidence="2" type="ORF">K234311028_13090</name>
</gene>
<evidence type="ECO:0000259" key="1">
    <source>
        <dbReference type="Pfam" id="PF10552"/>
    </source>
</evidence>
<dbReference type="Pfam" id="PF10552">
    <property type="entry name" value="ORF6C"/>
    <property type="match status" value="1"/>
</dbReference>
<evidence type="ECO:0000313" key="3">
    <source>
        <dbReference type="Proteomes" id="UP001321763"/>
    </source>
</evidence>
<dbReference type="InterPro" id="IPR018878">
    <property type="entry name" value="ORF6C_dom"/>
</dbReference>
<accession>A0ABC8ECZ7</accession>
<name>A0ABC8ECZ7_CLOTA</name>
<organism evidence="2 3">
    <name type="scientific">Clostridium tetani</name>
    <dbReference type="NCBI Taxonomy" id="1513"/>
    <lineage>
        <taxon>Bacteria</taxon>
        <taxon>Bacillati</taxon>
        <taxon>Bacillota</taxon>
        <taxon>Clostridia</taxon>
        <taxon>Eubacteriales</taxon>
        <taxon>Clostridiaceae</taxon>
        <taxon>Clostridium</taxon>
    </lineage>
</organism>
<protein>
    <submittedName>
        <fullName evidence="2">Antirepressor</fullName>
    </submittedName>
</protein>
<dbReference type="Proteomes" id="UP001321763">
    <property type="component" value="Chromosome"/>
</dbReference>
<proteinExistence type="predicted"/>
<dbReference type="EMBL" id="AP026818">
    <property type="protein sequence ID" value="BDR81063.1"/>
    <property type="molecule type" value="Genomic_DNA"/>
</dbReference>